<dbReference type="AlphaFoldDB" id="A0A4Y9ZUF6"/>
<reference evidence="1 2" key="1">
    <citation type="submission" date="2019-02" db="EMBL/GenBank/DDBJ databases">
        <title>Genome sequencing of the rare red list fungi Hericium alpestre (H. flagellum).</title>
        <authorList>
            <person name="Buettner E."/>
            <person name="Kellner H."/>
        </authorList>
    </citation>
    <scope>NUCLEOTIDE SEQUENCE [LARGE SCALE GENOMIC DNA]</scope>
    <source>
        <strain evidence="1 2">DSM 108284</strain>
    </source>
</reference>
<sequence length="69" mass="7639">MTSTIDPVGPALTPAESLTITFLVDNTIEWFTKLPPGFTHELRTHLAEHAPEIDPLTGVPILDFENYCC</sequence>
<keyword evidence="2" id="KW-1185">Reference proteome</keyword>
<proteinExistence type="predicted"/>
<dbReference type="OrthoDB" id="3228091at2759"/>
<dbReference type="STRING" id="135208.A0A4Y9ZUF6"/>
<accession>A0A4Y9ZUF6</accession>
<evidence type="ECO:0000313" key="1">
    <source>
        <dbReference type="EMBL" id="TFY77471.1"/>
    </source>
</evidence>
<comment type="caution">
    <text evidence="1">The sequence shown here is derived from an EMBL/GenBank/DDBJ whole genome shotgun (WGS) entry which is preliminary data.</text>
</comment>
<gene>
    <name evidence="1" type="ORF">EWM64_g6541</name>
</gene>
<feature type="non-terminal residue" evidence="1">
    <location>
        <position position="69"/>
    </location>
</feature>
<evidence type="ECO:0000313" key="2">
    <source>
        <dbReference type="Proteomes" id="UP000298061"/>
    </source>
</evidence>
<name>A0A4Y9ZUF6_9AGAM</name>
<dbReference type="Proteomes" id="UP000298061">
    <property type="component" value="Unassembled WGS sequence"/>
</dbReference>
<organism evidence="1 2">
    <name type="scientific">Hericium alpestre</name>
    <dbReference type="NCBI Taxonomy" id="135208"/>
    <lineage>
        <taxon>Eukaryota</taxon>
        <taxon>Fungi</taxon>
        <taxon>Dikarya</taxon>
        <taxon>Basidiomycota</taxon>
        <taxon>Agaricomycotina</taxon>
        <taxon>Agaricomycetes</taxon>
        <taxon>Russulales</taxon>
        <taxon>Hericiaceae</taxon>
        <taxon>Hericium</taxon>
    </lineage>
</organism>
<dbReference type="EMBL" id="SFCI01000906">
    <property type="protein sequence ID" value="TFY77471.1"/>
    <property type="molecule type" value="Genomic_DNA"/>
</dbReference>
<protein>
    <submittedName>
        <fullName evidence="1">Uncharacterized protein</fullName>
    </submittedName>
</protein>